<sequence length="415" mass="44111">MPAATSPDSPDLLPGYWVDEATGAWLTIPWPGDPALPWNSEERLALLPPTLGPQVIAWAQDYLVHPITGEPWAFTVGQKRFLYLWYAVDPATGRMVYRSAVKRGAKGTGKDPLAAALAWIEACGPVQLDGLDSSGQPVGVERGRSKVQIAANSLTQAGEVLQVANDMVSDALAEDYALDPGLTRTVTATGRIELLTASERTMEGAPATAVILNESHHMTEASGGHRVAAVARRNVAKSPGYVYARVVELTNAHQPGQDSVAEQSFLAWQAQQRPGAPRRDILYDSIEAPPDTDLYDEGSRTAGLAAAYGDAPWADLGRLGDEVLDTRTSVADTMRFYLNVLAAAEDAWVDPARFDALSSPGSWGRRTGSRCSWTARSRRTRLGWSGAACLTATCSPWGCGSGLTATVAGVVGAPG</sequence>
<evidence type="ECO:0008006" key="3">
    <source>
        <dbReference type="Google" id="ProtNLM"/>
    </source>
</evidence>
<dbReference type="Proteomes" id="UP000273001">
    <property type="component" value="Chromosome"/>
</dbReference>
<evidence type="ECO:0000313" key="1">
    <source>
        <dbReference type="EMBL" id="AYD89680.1"/>
    </source>
</evidence>
<name>A0ABM6Z3C0_9ACTO</name>
<reference evidence="1 2" key="1">
    <citation type="submission" date="2018-09" db="EMBL/GenBank/DDBJ databases">
        <authorList>
            <person name="Li J."/>
        </authorList>
    </citation>
    <scope>NUCLEOTIDE SEQUENCE [LARGE SCALE GENOMIC DNA]</scope>
    <source>
        <strain evidence="1 2">2129</strain>
    </source>
</reference>
<gene>
    <name evidence="1" type="ORF">D5R93_05775</name>
</gene>
<evidence type="ECO:0000313" key="2">
    <source>
        <dbReference type="Proteomes" id="UP000273001"/>
    </source>
</evidence>
<dbReference type="EMBL" id="CP032514">
    <property type="protein sequence ID" value="AYD89680.1"/>
    <property type="molecule type" value="Genomic_DNA"/>
</dbReference>
<organism evidence="1 2">
    <name type="scientific">Actinomyces lilanjuaniae</name>
    <dbReference type="NCBI Taxonomy" id="2321394"/>
    <lineage>
        <taxon>Bacteria</taxon>
        <taxon>Bacillati</taxon>
        <taxon>Actinomycetota</taxon>
        <taxon>Actinomycetes</taxon>
        <taxon>Actinomycetales</taxon>
        <taxon>Actinomycetaceae</taxon>
        <taxon>Actinomyces</taxon>
    </lineage>
</organism>
<protein>
    <recommendedName>
        <fullName evidence="3">Terminase large subunit</fullName>
    </recommendedName>
</protein>
<accession>A0ABM6Z3C0</accession>
<keyword evidence="2" id="KW-1185">Reference proteome</keyword>
<proteinExistence type="predicted"/>